<protein>
    <recommendedName>
        <fullName evidence="11">Malonate transporter</fullName>
    </recommendedName>
</protein>
<proteinExistence type="inferred from homology"/>
<feature type="transmembrane region" description="Helical" evidence="8">
    <location>
        <begin position="105"/>
        <end position="126"/>
    </location>
</feature>
<keyword evidence="6 8" id="KW-1133">Transmembrane helix</keyword>
<reference evidence="9 10" key="1">
    <citation type="submission" date="2018-11" db="EMBL/GenBank/DDBJ databases">
        <title>Genomic Encyclopedia of Type Strains, Phase IV (KMG-IV): sequencing the most valuable type-strain genomes for metagenomic binning, comparative biology and taxonomic classification.</title>
        <authorList>
            <person name="Goeker M."/>
        </authorList>
    </citation>
    <scope>NUCLEOTIDE SEQUENCE [LARGE SCALE GENOMIC DNA]</scope>
    <source>
        <strain evidence="9 10">DSM 27238</strain>
    </source>
</reference>
<evidence type="ECO:0000256" key="1">
    <source>
        <dbReference type="ARBA" id="ARBA00004651"/>
    </source>
</evidence>
<gene>
    <name evidence="9" type="ORF">EDC46_0104</name>
</gene>
<feature type="transmembrane region" description="Helical" evidence="8">
    <location>
        <begin position="238"/>
        <end position="262"/>
    </location>
</feature>
<keyword evidence="10" id="KW-1185">Reference proteome</keyword>
<dbReference type="PANTHER" id="PTHR36838:SF4">
    <property type="entry name" value="AUXIN EFFLUX CARRIER FAMILY PROTEIN"/>
    <property type="match status" value="1"/>
</dbReference>
<feature type="transmembrane region" description="Helical" evidence="8">
    <location>
        <begin position="39"/>
        <end position="58"/>
    </location>
</feature>
<dbReference type="EMBL" id="RKQP01000001">
    <property type="protein sequence ID" value="RPE85725.1"/>
    <property type="molecule type" value="Genomic_DNA"/>
</dbReference>
<feature type="transmembrane region" description="Helical" evidence="8">
    <location>
        <begin position="200"/>
        <end position="217"/>
    </location>
</feature>
<evidence type="ECO:0000256" key="4">
    <source>
        <dbReference type="ARBA" id="ARBA00022475"/>
    </source>
</evidence>
<dbReference type="AlphaFoldDB" id="A0A3N4VWW4"/>
<feature type="transmembrane region" description="Helical" evidence="8">
    <location>
        <begin position="132"/>
        <end position="150"/>
    </location>
</feature>
<feature type="transmembrane region" description="Helical" evidence="8">
    <location>
        <begin position="162"/>
        <end position="184"/>
    </location>
</feature>
<keyword evidence="3" id="KW-0813">Transport</keyword>
<feature type="transmembrane region" description="Helical" evidence="8">
    <location>
        <begin position="6"/>
        <end position="27"/>
    </location>
</feature>
<evidence type="ECO:0000256" key="7">
    <source>
        <dbReference type="ARBA" id="ARBA00023136"/>
    </source>
</evidence>
<keyword evidence="7 8" id="KW-0472">Membrane</keyword>
<dbReference type="Pfam" id="PF03547">
    <property type="entry name" value="Mem_trans"/>
    <property type="match status" value="1"/>
</dbReference>
<evidence type="ECO:0000256" key="6">
    <source>
        <dbReference type="ARBA" id="ARBA00022989"/>
    </source>
</evidence>
<evidence type="ECO:0000256" key="8">
    <source>
        <dbReference type="SAM" id="Phobius"/>
    </source>
</evidence>
<organism evidence="9 10">
    <name type="scientific">Vespertiliibacter pulmonis</name>
    <dbReference type="NCBI Taxonomy" id="1443036"/>
    <lineage>
        <taxon>Bacteria</taxon>
        <taxon>Pseudomonadati</taxon>
        <taxon>Pseudomonadota</taxon>
        <taxon>Gammaproteobacteria</taxon>
        <taxon>Pasteurellales</taxon>
        <taxon>Pasteurellaceae</taxon>
        <taxon>Vespertiliibacter</taxon>
    </lineage>
</organism>
<comment type="subcellular location">
    <subcellularLocation>
        <location evidence="1">Cell membrane</location>
        <topology evidence="1">Multi-pass membrane protein</topology>
    </subcellularLocation>
</comment>
<keyword evidence="4" id="KW-1003">Cell membrane</keyword>
<evidence type="ECO:0000313" key="10">
    <source>
        <dbReference type="Proteomes" id="UP000281691"/>
    </source>
</evidence>
<dbReference type="InterPro" id="IPR038770">
    <property type="entry name" value="Na+/solute_symporter_sf"/>
</dbReference>
<feature type="transmembrane region" description="Helical" evidence="8">
    <location>
        <begin position="64"/>
        <end position="84"/>
    </location>
</feature>
<evidence type="ECO:0000256" key="3">
    <source>
        <dbReference type="ARBA" id="ARBA00022448"/>
    </source>
</evidence>
<sequence length="326" mass="35920">MFLDSFLFSINVTLPTILMLLLGIFLRHIKMIDDHFCQIASKLIFNIALPALLFTNIVKNPADYSSQIWLLSAGFLSTLILYTGSEWLASRYIVDRSYRGIFVQAIFRGNSGILGLALCINAYGVYAIAPASVYTACITLLFNVLAVITLTKSLSNKPLNLFQLIISIIKNPLCIGIALGLFVSKLEITIPEPLMKTGDYLAHISLPVALICAGASLNFKQLKQLQQQDNHSLQTHKIIWWASFGRLIVSPLLAIIIGKYIFNLEPMLLGILFLMSSTPIAAASYAMVRNFGGDAVTSANLIAVTVIGSMISSSIGLFILRQWQWI</sequence>
<comment type="caution">
    <text evidence="9">The sequence shown here is derived from an EMBL/GenBank/DDBJ whole genome shotgun (WGS) entry which is preliminary data.</text>
</comment>
<evidence type="ECO:0000313" key="9">
    <source>
        <dbReference type="EMBL" id="RPE85725.1"/>
    </source>
</evidence>
<dbReference type="RefSeq" id="WP_124210311.1">
    <property type="nucleotide sequence ID" value="NZ_CP016615.1"/>
</dbReference>
<dbReference type="OrthoDB" id="9786439at2"/>
<keyword evidence="5 8" id="KW-0812">Transmembrane</keyword>
<feature type="transmembrane region" description="Helical" evidence="8">
    <location>
        <begin position="268"/>
        <end position="288"/>
    </location>
</feature>
<dbReference type="Proteomes" id="UP000281691">
    <property type="component" value="Unassembled WGS sequence"/>
</dbReference>
<dbReference type="Gene3D" id="1.20.1530.20">
    <property type="match status" value="1"/>
</dbReference>
<comment type="similarity">
    <text evidence="2">Belongs to the auxin efflux carrier (TC 2.A.69) family.</text>
</comment>
<dbReference type="GO" id="GO:0005886">
    <property type="term" value="C:plasma membrane"/>
    <property type="evidence" value="ECO:0007669"/>
    <property type="project" value="UniProtKB-SubCell"/>
</dbReference>
<name>A0A3N4VWW4_9PAST</name>
<dbReference type="PANTHER" id="PTHR36838">
    <property type="entry name" value="AUXIN EFFLUX CARRIER FAMILY PROTEIN"/>
    <property type="match status" value="1"/>
</dbReference>
<accession>A0A3N4VWW4</accession>
<evidence type="ECO:0000256" key="2">
    <source>
        <dbReference type="ARBA" id="ARBA00010145"/>
    </source>
</evidence>
<dbReference type="InterPro" id="IPR004776">
    <property type="entry name" value="Mem_transp_PIN-like"/>
</dbReference>
<evidence type="ECO:0008006" key="11">
    <source>
        <dbReference type="Google" id="ProtNLM"/>
    </source>
</evidence>
<feature type="transmembrane region" description="Helical" evidence="8">
    <location>
        <begin position="300"/>
        <end position="320"/>
    </location>
</feature>
<evidence type="ECO:0000256" key="5">
    <source>
        <dbReference type="ARBA" id="ARBA00022692"/>
    </source>
</evidence>
<dbReference type="GO" id="GO:0055085">
    <property type="term" value="P:transmembrane transport"/>
    <property type="evidence" value="ECO:0007669"/>
    <property type="project" value="InterPro"/>
</dbReference>